<evidence type="ECO:0000256" key="12">
    <source>
        <dbReference type="RuleBase" id="RU003357"/>
    </source>
</evidence>
<dbReference type="SUPFAM" id="SSF56935">
    <property type="entry name" value="Porins"/>
    <property type="match status" value="1"/>
</dbReference>
<dbReference type="PANTHER" id="PTHR32552">
    <property type="entry name" value="FERRICHROME IRON RECEPTOR-RELATED"/>
    <property type="match status" value="1"/>
</dbReference>
<sequence length="1158" mass="129830">MKLTFLMMCVFVFSLSARVRAQDQMVTLKVAGAPFTKVISELKRQTQLDFFYSFNEVDVNQTISLNVKNVKIDEVLKRLLGSKFTWEYIDRMVIIKPASLDSPEKKSLRVKGFVYDMQRIPIPGVTVKVAGVSLGTATDARGWFAMDLPVTSGTLEFSFVGFKKKIVTFNAQSDTLRVVMEEDVQALDEAVVVAYGTTTRREMTGAISTVKGEDLEGIPSPNIATLLQGRVAGMDITNISGAPGGGGAAITIRGYNSLDIELERRFSNPLWVVDGVPLNSFTSPITGTNLLSDINPDMIESIEVLKDASSAAIYGSRAANGVIIVTTKKGRQNQKSSLSVNVSQSWSVLPELPTIMVGRYERDFRLKALRNELIAYLDMENLRYKYPETWEENYLHPGGTMDALMHPVPSTSNGLFFQDSLNDFYNNATNFFPMYYHKGKVTNANIQSYGGSEKIAYSLGLGYYDESGILKGSGFNRIDLNSSMNIIPVDKLTVDLRLNASLANRKQGYGSFSSSFQSSPMIGVVPGDPYYLSSLYPGEGSAVWDYIVDQMKNIKEKNRSIRLRTNFKLGYEIIKGLQLSTSLAADYSLNRRNGFTPSYLMSTNRSMSVGETGISLMVLNENLLSYKTIIDENHNVSAVAGLSYQYDQTEYNGGSGENSPSDQIYYVRPGFPDLGDEQLTPSLSRKIALQHYLSDMTEQVLISYFARLEYNYKKKYLFSASIRRDGSSTFGEHKKWGTFPSVAAAWTFSEEGFIRNNLEWFNFGKIRASWGRSGKHFESAYLALGIMQNGAPFEGNSTLEPSWSLGAYNQDLTWEETDQYDFGLDLDLLDYRLGITLDYYYRYTDKLLFPVSLPGEHNGFGSQWQNAAAISNEGIELLIKYDIFRTPDFSWRVSVNGAKVWNRYEKSYNGKDNSRGIIGKALNGIYGYRTEGYINSQDEVPIVYNNVGMSAPMGGIQYYKPGDLKFVDVNGDGSIGRGDQVYLGSALPEISGGIVSELKWKGFDLNFSWAYQLGRHMYNTLPGSSIIPNYNGLEHPILMDIRNVTFWEQPGDNSDYAKLQADSQMQFFPNEVSVIDRYVEKVNWLKLKTVTLGYDLPKSLIRNWKIEQLRFFVSGENLLTFSNYSGIDPEIVDIRTGIDSGRNYPLARKFTIGLTLKF</sequence>
<dbReference type="InterPro" id="IPR000531">
    <property type="entry name" value="Beta-barrel_TonB"/>
</dbReference>
<dbReference type="InterPro" id="IPR008969">
    <property type="entry name" value="CarboxyPept-like_regulatory"/>
</dbReference>
<keyword evidence="13" id="KW-0732">Signal</keyword>
<dbReference type="STRING" id="1121130.GCA_000519105_01561"/>
<keyword evidence="7" id="KW-0406">Ion transport</keyword>
<dbReference type="Pfam" id="PF13715">
    <property type="entry name" value="CarbopepD_reg_2"/>
    <property type="match status" value="1"/>
</dbReference>
<dbReference type="AlphaFoldDB" id="A0A412WYM9"/>
<evidence type="ECO:0000256" key="4">
    <source>
        <dbReference type="ARBA" id="ARBA00022496"/>
    </source>
</evidence>
<accession>A0A412WYM9</accession>
<reference evidence="15 16" key="1">
    <citation type="submission" date="2018-08" db="EMBL/GenBank/DDBJ databases">
        <title>A genome reference for cultivated species of the human gut microbiota.</title>
        <authorList>
            <person name="Zou Y."/>
            <person name="Xue W."/>
            <person name="Luo G."/>
        </authorList>
    </citation>
    <scope>NUCLEOTIDE SEQUENCE [LARGE SCALE GENOMIC DNA]</scope>
    <source>
        <strain evidence="15 16">AF14-49</strain>
    </source>
</reference>
<keyword evidence="2 11" id="KW-0813">Transport</keyword>
<evidence type="ECO:0000256" key="7">
    <source>
        <dbReference type="ARBA" id="ARBA00023065"/>
    </source>
</evidence>
<dbReference type="Gene3D" id="2.60.40.1120">
    <property type="entry name" value="Carboxypeptidase-like, regulatory domain"/>
    <property type="match status" value="1"/>
</dbReference>
<dbReference type="InterPro" id="IPR011662">
    <property type="entry name" value="Secretin/TonB_short_N"/>
</dbReference>
<dbReference type="InterPro" id="IPR039426">
    <property type="entry name" value="TonB-dep_rcpt-like"/>
</dbReference>
<dbReference type="Gene3D" id="2.170.130.10">
    <property type="entry name" value="TonB-dependent receptor, plug domain"/>
    <property type="match status" value="1"/>
</dbReference>
<dbReference type="NCBIfam" id="TIGR04056">
    <property type="entry name" value="OMP_RagA_SusC"/>
    <property type="match status" value="1"/>
</dbReference>
<dbReference type="Pfam" id="PF07660">
    <property type="entry name" value="STN"/>
    <property type="match status" value="1"/>
</dbReference>
<dbReference type="InterPro" id="IPR012910">
    <property type="entry name" value="Plug_dom"/>
</dbReference>
<proteinExistence type="inferred from homology"/>
<dbReference type="InterPro" id="IPR036942">
    <property type="entry name" value="Beta-barrel_TonB_sf"/>
</dbReference>
<dbReference type="SMART" id="SM00965">
    <property type="entry name" value="STN"/>
    <property type="match status" value="1"/>
</dbReference>
<evidence type="ECO:0000259" key="14">
    <source>
        <dbReference type="SMART" id="SM00965"/>
    </source>
</evidence>
<keyword evidence="6" id="KW-0408">Iron</keyword>
<keyword evidence="4" id="KW-0410">Iron transport</keyword>
<evidence type="ECO:0000256" key="9">
    <source>
        <dbReference type="ARBA" id="ARBA00023136"/>
    </source>
</evidence>
<evidence type="ECO:0000256" key="13">
    <source>
        <dbReference type="SAM" id="SignalP"/>
    </source>
</evidence>
<keyword evidence="10 11" id="KW-0998">Cell outer membrane</keyword>
<dbReference type="InterPro" id="IPR023997">
    <property type="entry name" value="TonB-dep_OMP_SusC/RagA_CS"/>
</dbReference>
<comment type="similarity">
    <text evidence="11 12">Belongs to the TonB-dependent receptor family.</text>
</comment>
<evidence type="ECO:0000256" key="1">
    <source>
        <dbReference type="ARBA" id="ARBA00004571"/>
    </source>
</evidence>
<evidence type="ECO:0000256" key="8">
    <source>
        <dbReference type="ARBA" id="ARBA00023077"/>
    </source>
</evidence>
<dbReference type="PROSITE" id="PS52016">
    <property type="entry name" value="TONB_DEPENDENT_REC_3"/>
    <property type="match status" value="1"/>
</dbReference>
<dbReference type="InterPro" id="IPR037066">
    <property type="entry name" value="Plug_dom_sf"/>
</dbReference>
<protein>
    <submittedName>
        <fullName evidence="15">SusC/RagA family TonB-linked outer membrane protein</fullName>
    </submittedName>
</protein>
<dbReference type="RefSeq" id="WP_118260858.1">
    <property type="nucleotide sequence ID" value="NZ_CALBWO010000006.1"/>
</dbReference>
<dbReference type="GO" id="GO:0006826">
    <property type="term" value="P:iron ion transport"/>
    <property type="evidence" value="ECO:0007669"/>
    <property type="project" value="UniProtKB-KW"/>
</dbReference>
<keyword evidence="5 11" id="KW-0812">Transmembrane</keyword>
<dbReference type="Pfam" id="PF00593">
    <property type="entry name" value="TonB_dep_Rec_b-barrel"/>
    <property type="match status" value="1"/>
</dbReference>
<dbReference type="SUPFAM" id="SSF49464">
    <property type="entry name" value="Carboxypeptidase regulatory domain-like"/>
    <property type="match status" value="1"/>
</dbReference>
<gene>
    <name evidence="15" type="ORF">DWW18_12920</name>
</gene>
<organism evidence="15 16">
    <name type="scientific">Butyricimonas virosa</name>
    <dbReference type="NCBI Taxonomy" id="544645"/>
    <lineage>
        <taxon>Bacteria</taxon>
        <taxon>Pseudomonadati</taxon>
        <taxon>Bacteroidota</taxon>
        <taxon>Bacteroidia</taxon>
        <taxon>Bacteroidales</taxon>
        <taxon>Odoribacteraceae</taxon>
        <taxon>Butyricimonas</taxon>
    </lineage>
</organism>
<dbReference type="Proteomes" id="UP000283589">
    <property type="component" value="Unassembled WGS sequence"/>
</dbReference>
<keyword evidence="9 11" id="KW-0472">Membrane</keyword>
<name>A0A412WYM9_9BACT</name>
<evidence type="ECO:0000313" key="16">
    <source>
        <dbReference type="Proteomes" id="UP000283589"/>
    </source>
</evidence>
<dbReference type="Pfam" id="PF07715">
    <property type="entry name" value="Plug"/>
    <property type="match status" value="1"/>
</dbReference>
<keyword evidence="8 12" id="KW-0798">TonB box</keyword>
<dbReference type="NCBIfam" id="TIGR04057">
    <property type="entry name" value="SusC_RagA_signa"/>
    <property type="match status" value="1"/>
</dbReference>
<evidence type="ECO:0000256" key="2">
    <source>
        <dbReference type="ARBA" id="ARBA00022448"/>
    </source>
</evidence>
<dbReference type="GO" id="GO:0009279">
    <property type="term" value="C:cell outer membrane"/>
    <property type="evidence" value="ECO:0007669"/>
    <property type="project" value="UniProtKB-SubCell"/>
</dbReference>
<evidence type="ECO:0000256" key="6">
    <source>
        <dbReference type="ARBA" id="ARBA00023004"/>
    </source>
</evidence>
<evidence type="ECO:0000256" key="10">
    <source>
        <dbReference type="ARBA" id="ARBA00023237"/>
    </source>
</evidence>
<evidence type="ECO:0000256" key="11">
    <source>
        <dbReference type="PROSITE-ProRule" id="PRU01360"/>
    </source>
</evidence>
<evidence type="ECO:0000256" key="5">
    <source>
        <dbReference type="ARBA" id="ARBA00022692"/>
    </source>
</evidence>
<comment type="subcellular location">
    <subcellularLocation>
        <location evidence="1 11">Cell outer membrane</location>
        <topology evidence="1 11">Multi-pass membrane protein</topology>
    </subcellularLocation>
</comment>
<dbReference type="InterPro" id="IPR023996">
    <property type="entry name" value="TonB-dep_OMP_SusC/RagA"/>
</dbReference>
<keyword evidence="3 11" id="KW-1134">Transmembrane beta strand</keyword>
<dbReference type="Gene3D" id="2.40.170.20">
    <property type="entry name" value="TonB-dependent receptor, beta-barrel domain"/>
    <property type="match status" value="1"/>
</dbReference>
<evidence type="ECO:0000256" key="3">
    <source>
        <dbReference type="ARBA" id="ARBA00022452"/>
    </source>
</evidence>
<dbReference type="EMBL" id="QRZA01000017">
    <property type="protein sequence ID" value="RGV32858.1"/>
    <property type="molecule type" value="Genomic_DNA"/>
</dbReference>
<dbReference type="PANTHER" id="PTHR32552:SF81">
    <property type="entry name" value="TONB-DEPENDENT OUTER MEMBRANE RECEPTOR"/>
    <property type="match status" value="1"/>
</dbReference>
<feature type="chain" id="PRO_5019050094" evidence="13">
    <location>
        <begin position="22"/>
        <end position="1158"/>
    </location>
</feature>
<feature type="domain" description="Secretin/TonB short N-terminal" evidence="14">
    <location>
        <begin position="48"/>
        <end position="98"/>
    </location>
</feature>
<feature type="signal peptide" evidence="13">
    <location>
        <begin position="1"/>
        <end position="21"/>
    </location>
</feature>
<evidence type="ECO:0000313" key="15">
    <source>
        <dbReference type="EMBL" id="RGV32858.1"/>
    </source>
</evidence>
<comment type="caution">
    <text evidence="15">The sequence shown here is derived from an EMBL/GenBank/DDBJ whole genome shotgun (WGS) entry which is preliminary data.</text>
</comment>